<sequence>VAEPLKQVLAAVEKVLRSPARKAELLCPTGVHGVIEAHKDPEFRRILNKATFNLADGMPLVMVSRLQGHRTAGRAFGPDVMWALLGRSVAPGTSHFFYGGREGVADRLAEISKEAFPGLRVAGTYCPPFRSLTPDEEEEIVTLINDSGADVVWVGLSTPKQEQWVAAFRERLSVKLLCSVGAAFDYHTGSIAFAPGWVKMASLEWLFRLLQEPRRLWRRYFEIVPKFLFLILLQGIGLRRFPEE</sequence>
<feature type="non-terminal residue" evidence="3">
    <location>
        <position position="1"/>
    </location>
</feature>
<evidence type="ECO:0000256" key="1">
    <source>
        <dbReference type="ARBA" id="ARBA00022676"/>
    </source>
</evidence>
<keyword evidence="1" id="KW-0328">Glycosyltransferase</keyword>
<protein>
    <recommendedName>
        <fullName evidence="4">Glycosyltransferase</fullName>
    </recommendedName>
</protein>
<evidence type="ECO:0000313" key="3">
    <source>
        <dbReference type="EMBL" id="SVC78625.1"/>
    </source>
</evidence>
<dbReference type="CDD" id="cd06533">
    <property type="entry name" value="Glyco_transf_WecG_TagA"/>
    <property type="match status" value="1"/>
</dbReference>
<name>A0A382Q115_9ZZZZ</name>
<dbReference type="PANTHER" id="PTHR34136">
    <property type="match status" value="1"/>
</dbReference>
<organism evidence="3">
    <name type="scientific">marine metagenome</name>
    <dbReference type="NCBI Taxonomy" id="408172"/>
    <lineage>
        <taxon>unclassified sequences</taxon>
        <taxon>metagenomes</taxon>
        <taxon>ecological metagenomes</taxon>
    </lineage>
</organism>
<proteinExistence type="predicted"/>
<dbReference type="AlphaFoldDB" id="A0A382Q115"/>
<dbReference type="NCBIfam" id="TIGR00696">
    <property type="entry name" value="wecG_tagA_cpsF"/>
    <property type="match status" value="1"/>
</dbReference>
<gene>
    <name evidence="3" type="ORF">METZ01_LOCUS331479</name>
</gene>
<dbReference type="EMBL" id="UINC01110845">
    <property type="protein sequence ID" value="SVC78625.1"/>
    <property type="molecule type" value="Genomic_DNA"/>
</dbReference>
<keyword evidence="2" id="KW-0808">Transferase</keyword>
<dbReference type="InterPro" id="IPR004629">
    <property type="entry name" value="WecG_TagA_CpsF"/>
</dbReference>
<evidence type="ECO:0008006" key="4">
    <source>
        <dbReference type="Google" id="ProtNLM"/>
    </source>
</evidence>
<dbReference type="PANTHER" id="PTHR34136:SF1">
    <property type="entry name" value="UDP-N-ACETYL-D-MANNOSAMINURONIC ACID TRANSFERASE"/>
    <property type="match status" value="1"/>
</dbReference>
<reference evidence="3" key="1">
    <citation type="submission" date="2018-05" db="EMBL/GenBank/DDBJ databases">
        <authorList>
            <person name="Lanie J.A."/>
            <person name="Ng W.-L."/>
            <person name="Kazmierczak K.M."/>
            <person name="Andrzejewski T.M."/>
            <person name="Davidsen T.M."/>
            <person name="Wayne K.J."/>
            <person name="Tettelin H."/>
            <person name="Glass J.I."/>
            <person name="Rusch D."/>
            <person name="Podicherti R."/>
            <person name="Tsui H.-C.T."/>
            <person name="Winkler M.E."/>
        </authorList>
    </citation>
    <scope>NUCLEOTIDE SEQUENCE</scope>
</reference>
<dbReference type="GO" id="GO:0016758">
    <property type="term" value="F:hexosyltransferase activity"/>
    <property type="evidence" value="ECO:0007669"/>
    <property type="project" value="TreeGrafter"/>
</dbReference>
<evidence type="ECO:0000256" key="2">
    <source>
        <dbReference type="ARBA" id="ARBA00022679"/>
    </source>
</evidence>
<accession>A0A382Q115</accession>
<dbReference type="Pfam" id="PF03808">
    <property type="entry name" value="Glyco_tran_WecG"/>
    <property type="match status" value="1"/>
</dbReference>